<gene>
    <name evidence="2" type="ORF">g.1869</name>
</gene>
<evidence type="ECO:0000313" key="2">
    <source>
        <dbReference type="EMBL" id="JAS29808.1"/>
    </source>
</evidence>
<protein>
    <submittedName>
        <fullName evidence="2">Uncharacterized protein</fullName>
    </submittedName>
</protein>
<name>A0A1B6DVU0_9HEMI</name>
<reference evidence="2" key="1">
    <citation type="submission" date="2015-12" db="EMBL/GenBank/DDBJ databases">
        <title>De novo transcriptome assembly of four potential Pierce s Disease insect vectors from Arizona vineyards.</title>
        <authorList>
            <person name="Tassone E.E."/>
        </authorList>
    </citation>
    <scope>NUCLEOTIDE SEQUENCE</scope>
</reference>
<feature type="chain" id="PRO_5008581566" evidence="1">
    <location>
        <begin position="19"/>
        <end position="159"/>
    </location>
</feature>
<proteinExistence type="predicted"/>
<keyword evidence="1" id="KW-0732">Signal</keyword>
<feature type="signal peptide" evidence="1">
    <location>
        <begin position="1"/>
        <end position="18"/>
    </location>
</feature>
<dbReference type="EMBL" id="GEDC01007490">
    <property type="protein sequence ID" value="JAS29808.1"/>
    <property type="molecule type" value="Transcribed_RNA"/>
</dbReference>
<accession>A0A1B6DVU0</accession>
<evidence type="ECO:0000256" key="1">
    <source>
        <dbReference type="SAM" id="SignalP"/>
    </source>
</evidence>
<sequence length="159" mass="19054">MTVFLVIYFFIIPSFVWSYESIFERTEGEMEERKKNIMEYLDEIFNEAAMFCGYYYQRLHEGKLPADVIFDNYKPEYELIIRNLKKICEIMETNVNKYNDYDYEVVVDALKSFTTLKEVEKVPQKEGKKMIMKIIEKFNDLRLCPHTGLTTTKTKKKTT</sequence>
<organism evidence="2">
    <name type="scientific">Clastoptera arizonana</name>
    <name type="common">Arizona spittle bug</name>
    <dbReference type="NCBI Taxonomy" id="38151"/>
    <lineage>
        <taxon>Eukaryota</taxon>
        <taxon>Metazoa</taxon>
        <taxon>Ecdysozoa</taxon>
        <taxon>Arthropoda</taxon>
        <taxon>Hexapoda</taxon>
        <taxon>Insecta</taxon>
        <taxon>Pterygota</taxon>
        <taxon>Neoptera</taxon>
        <taxon>Paraneoptera</taxon>
        <taxon>Hemiptera</taxon>
        <taxon>Auchenorrhyncha</taxon>
        <taxon>Cercopoidea</taxon>
        <taxon>Clastopteridae</taxon>
        <taxon>Clastoptera</taxon>
    </lineage>
</organism>
<dbReference type="AlphaFoldDB" id="A0A1B6DVU0"/>